<dbReference type="EMBL" id="BRXW01000688">
    <property type="protein sequence ID" value="GMH74044.1"/>
    <property type="molecule type" value="Genomic_DNA"/>
</dbReference>
<keyword evidence="1" id="KW-0732">Signal</keyword>
<feature type="signal peptide" evidence="1">
    <location>
        <begin position="1"/>
        <end position="25"/>
    </location>
</feature>
<keyword evidence="3" id="KW-1185">Reference proteome</keyword>
<gene>
    <name evidence="2" type="ORF">TrLO_g9752</name>
</gene>
<name>A0A9W7EA96_9STRA</name>
<evidence type="ECO:0000313" key="2">
    <source>
        <dbReference type="EMBL" id="GMH74044.1"/>
    </source>
</evidence>
<accession>A0A9W7EA96</accession>
<organism evidence="2 3">
    <name type="scientific">Triparma laevis f. longispina</name>
    <dbReference type="NCBI Taxonomy" id="1714387"/>
    <lineage>
        <taxon>Eukaryota</taxon>
        <taxon>Sar</taxon>
        <taxon>Stramenopiles</taxon>
        <taxon>Ochrophyta</taxon>
        <taxon>Bolidophyceae</taxon>
        <taxon>Parmales</taxon>
        <taxon>Triparmaceae</taxon>
        <taxon>Triparma</taxon>
    </lineage>
</organism>
<dbReference type="Proteomes" id="UP001165122">
    <property type="component" value="Unassembled WGS sequence"/>
</dbReference>
<protein>
    <submittedName>
        <fullName evidence="2">Uncharacterized protein</fullName>
    </submittedName>
</protein>
<feature type="chain" id="PRO_5040897564" evidence="1">
    <location>
        <begin position="26"/>
        <end position="118"/>
    </location>
</feature>
<evidence type="ECO:0000256" key="1">
    <source>
        <dbReference type="SAM" id="SignalP"/>
    </source>
</evidence>
<reference evidence="3" key="1">
    <citation type="journal article" date="2023" name="Commun. Biol.">
        <title>Genome analysis of Parmales, the sister group of diatoms, reveals the evolutionary specialization of diatoms from phago-mixotrophs to photoautotrophs.</title>
        <authorList>
            <person name="Ban H."/>
            <person name="Sato S."/>
            <person name="Yoshikawa S."/>
            <person name="Yamada K."/>
            <person name="Nakamura Y."/>
            <person name="Ichinomiya M."/>
            <person name="Sato N."/>
            <person name="Blanc-Mathieu R."/>
            <person name="Endo H."/>
            <person name="Kuwata A."/>
            <person name="Ogata H."/>
        </authorList>
    </citation>
    <scope>NUCLEOTIDE SEQUENCE [LARGE SCALE GENOMIC DNA]</scope>
    <source>
        <strain evidence="3">NIES 3700</strain>
    </source>
</reference>
<comment type="caution">
    <text evidence="2">The sequence shown here is derived from an EMBL/GenBank/DDBJ whole genome shotgun (WGS) entry which is preliminary data.</text>
</comment>
<dbReference type="AlphaFoldDB" id="A0A9W7EA96"/>
<proteinExistence type="predicted"/>
<evidence type="ECO:0000313" key="3">
    <source>
        <dbReference type="Proteomes" id="UP001165122"/>
    </source>
</evidence>
<sequence length="118" mass="13582">MLSIGSLGLALLSRLASLGVRSLRADPIRQGRTSNLILLNTFYSAKTGNEQSMGRFLNHDEDKQKIHIFGQNRRKWKKIERGVVEWVSLKIPEWNESQPEWWDARRKGLIPEWAVLAA</sequence>